<keyword evidence="1" id="KW-0472">Membrane</keyword>
<accession>A0A382A3X2</accession>
<keyword evidence="1" id="KW-0812">Transmembrane</keyword>
<name>A0A382A3X2_9ZZZZ</name>
<feature type="transmembrane region" description="Helical" evidence="1">
    <location>
        <begin position="27"/>
        <end position="47"/>
    </location>
</feature>
<evidence type="ECO:0008006" key="3">
    <source>
        <dbReference type="Google" id="ProtNLM"/>
    </source>
</evidence>
<evidence type="ECO:0000313" key="2">
    <source>
        <dbReference type="EMBL" id="SVA95643.1"/>
    </source>
</evidence>
<evidence type="ECO:0000256" key="1">
    <source>
        <dbReference type="SAM" id="Phobius"/>
    </source>
</evidence>
<sequence>REEVMENQVTQDNFQLVQDVPTLASKGLQLVAAFALGAAILFAAAFVQSSTVHNAAHDMRHSQGFPCH</sequence>
<protein>
    <recommendedName>
        <fullName evidence="3">Cobalt transporter subunit CbtB</fullName>
    </recommendedName>
</protein>
<feature type="non-terminal residue" evidence="2">
    <location>
        <position position="1"/>
    </location>
</feature>
<keyword evidence="1" id="KW-1133">Transmembrane helix</keyword>
<reference evidence="2" key="1">
    <citation type="submission" date="2018-05" db="EMBL/GenBank/DDBJ databases">
        <authorList>
            <person name="Lanie J.A."/>
            <person name="Ng W.-L."/>
            <person name="Kazmierczak K.M."/>
            <person name="Andrzejewski T.M."/>
            <person name="Davidsen T.M."/>
            <person name="Wayne K.J."/>
            <person name="Tettelin H."/>
            <person name="Glass J.I."/>
            <person name="Rusch D."/>
            <person name="Podicherti R."/>
            <person name="Tsui H.-C.T."/>
            <person name="Winkler M.E."/>
        </authorList>
    </citation>
    <scope>NUCLEOTIDE SEQUENCE</scope>
</reference>
<proteinExistence type="predicted"/>
<gene>
    <name evidence="2" type="ORF">METZ01_LOCUS148497</name>
</gene>
<dbReference type="InterPro" id="IPR012667">
    <property type="entry name" value="CbtB_put"/>
</dbReference>
<organism evidence="2">
    <name type="scientific">marine metagenome</name>
    <dbReference type="NCBI Taxonomy" id="408172"/>
    <lineage>
        <taxon>unclassified sequences</taxon>
        <taxon>metagenomes</taxon>
        <taxon>ecological metagenomes</taxon>
    </lineage>
</organism>
<dbReference type="EMBL" id="UINC01023619">
    <property type="protein sequence ID" value="SVA95643.1"/>
    <property type="molecule type" value="Genomic_DNA"/>
</dbReference>
<dbReference type="Pfam" id="PF09489">
    <property type="entry name" value="CbtB"/>
    <property type="match status" value="1"/>
</dbReference>
<dbReference type="AlphaFoldDB" id="A0A382A3X2"/>